<evidence type="ECO:0000256" key="1">
    <source>
        <dbReference type="SAM" id="Phobius"/>
    </source>
</evidence>
<gene>
    <name evidence="2" type="ORF">C8046_11115</name>
</gene>
<feature type="transmembrane region" description="Helical" evidence="1">
    <location>
        <begin position="328"/>
        <end position="354"/>
    </location>
</feature>
<proteinExistence type="predicted"/>
<comment type="caution">
    <text evidence="2">The sequence shown here is derived from an EMBL/GenBank/DDBJ whole genome shotgun (WGS) entry which is preliminary data.</text>
</comment>
<dbReference type="SUPFAM" id="SSF103473">
    <property type="entry name" value="MFS general substrate transporter"/>
    <property type="match status" value="1"/>
</dbReference>
<feature type="transmembrane region" description="Helical" evidence="1">
    <location>
        <begin position="100"/>
        <end position="118"/>
    </location>
</feature>
<dbReference type="Proteomes" id="UP000245166">
    <property type="component" value="Unassembled WGS sequence"/>
</dbReference>
<evidence type="ECO:0000313" key="2">
    <source>
        <dbReference type="EMBL" id="PWD51114.1"/>
    </source>
</evidence>
<dbReference type="InterPro" id="IPR036259">
    <property type="entry name" value="MFS_trans_sf"/>
</dbReference>
<dbReference type="InterPro" id="IPR011701">
    <property type="entry name" value="MFS"/>
</dbReference>
<evidence type="ECO:0000313" key="3">
    <source>
        <dbReference type="Proteomes" id="UP000245166"/>
    </source>
</evidence>
<dbReference type="PANTHER" id="PTHR23523:SF2">
    <property type="entry name" value="2-NITROIMIDAZOLE TRANSPORTER"/>
    <property type="match status" value="1"/>
</dbReference>
<dbReference type="PANTHER" id="PTHR23523">
    <property type="match status" value="1"/>
</dbReference>
<dbReference type="GO" id="GO:0022857">
    <property type="term" value="F:transmembrane transporter activity"/>
    <property type="evidence" value="ECO:0007669"/>
    <property type="project" value="InterPro"/>
</dbReference>
<feature type="transmembrane region" description="Helical" evidence="1">
    <location>
        <begin position="391"/>
        <end position="417"/>
    </location>
</feature>
<name>A0A2U1ZVX0_9MICO</name>
<accession>A0A2U1ZVX0</accession>
<feature type="transmembrane region" description="Helical" evidence="1">
    <location>
        <begin position="159"/>
        <end position="181"/>
    </location>
</feature>
<feature type="transmembrane region" description="Helical" evidence="1">
    <location>
        <begin position="366"/>
        <end position="385"/>
    </location>
</feature>
<keyword evidence="1" id="KW-0812">Transmembrane</keyword>
<dbReference type="AlphaFoldDB" id="A0A2U1ZVX0"/>
<dbReference type="InterPro" id="IPR052524">
    <property type="entry name" value="MFS_Cyanate_Porter"/>
</dbReference>
<keyword evidence="1" id="KW-1133">Transmembrane helix</keyword>
<feature type="transmembrane region" description="Helical" evidence="1">
    <location>
        <begin position="45"/>
        <end position="65"/>
    </location>
</feature>
<dbReference type="EMBL" id="PYHR01000002">
    <property type="protein sequence ID" value="PWD51114.1"/>
    <property type="molecule type" value="Genomic_DNA"/>
</dbReference>
<feature type="transmembrane region" description="Helical" evidence="1">
    <location>
        <begin position="77"/>
        <end position="94"/>
    </location>
</feature>
<dbReference type="Pfam" id="PF07690">
    <property type="entry name" value="MFS_1"/>
    <property type="match status" value="1"/>
</dbReference>
<dbReference type="Gene3D" id="1.20.1250.20">
    <property type="entry name" value="MFS general substrate transporter like domains"/>
    <property type="match status" value="2"/>
</dbReference>
<keyword evidence="1" id="KW-0472">Membrane</keyword>
<organism evidence="2 3">
    <name type="scientific">Serinibacter arcticus</name>
    <dbReference type="NCBI Taxonomy" id="1655435"/>
    <lineage>
        <taxon>Bacteria</taxon>
        <taxon>Bacillati</taxon>
        <taxon>Actinomycetota</taxon>
        <taxon>Actinomycetes</taxon>
        <taxon>Micrococcales</taxon>
        <taxon>Beutenbergiaceae</taxon>
        <taxon>Serinibacter</taxon>
    </lineage>
</organism>
<reference evidence="2 3" key="1">
    <citation type="submission" date="2018-03" db="EMBL/GenBank/DDBJ databases">
        <title>Genome assembly of novel Miniimonas species PCH200.</title>
        <authorList>
            <person name="Thakur V."/>
            <person name="Kumar V."/>
            <person name="Singh D."/>
        </authorList>
    </citation>
    <scope>NUCLEOTIDE SEQUENCE [LARGE SCALE GENOMIC DNA]</scope>
    <source>
        <strain evidence="2 3">PCH200</strain>
    </source>
</reference>
<sequence length="430" mass="43756">MTRTRAQAATSLIPFVLVCLQLQIPTVALGPVLLTVQQETGLDGVAAGALTSIPVLCFAILTPVASRIVGAIGVTRALTAASLAVGLGVVLRSLGPVPTLFAGSVLLGSAVAVVNIAIPTLVTRRYRHRALLMNGIQTASTNIGSALSAAVSAPLVALLGWQLGLAIWSATSFLAAVVWWVSTRGERVAAAAAVVVTAAEEVAGDVVHDGVDGVVRDGVGRGGRTTASGPSALRLPIAWVLGLTFAMHGMCYFAMSSWLPTLLQERSGLTADAAGVCVSVFMALGIAGPLLLPVAMRVRGVSLALLMTVLTAGWLVCMVLLLTAPDLWLAALLVGGLAQGATFTMIVTFGVHVARDEHHSRGIQTVLQTVGFAGAALGPVLIGGVRDTTGSWTTALAVLVGVATALVALGLTASALLRAHDRALPVAEHA</sequence>
<feature type="transmembrane region" description="Helical" evidence="1">
    <location>
        <begin position="12"/>
        <end position="33"/>
    </location>
</feature>
<evidence type="ECO:0008006" key="4">
    <source>
        <dbReference type="Google" id="ProtNLM"/>
    </source>
</evidence>
<feature type="transmembrane region" description="Helical" evidence="1">
    <location>
        <begin position="271"/>
        <end position="291"/>
    </location>
</feature>
<protein>
    <recommendedName>
        <fullName evidence="4">MFS transporter</fullName>
    </recommendedName>
</protein>
<feature type="transmembrane region" description="Helical" evidence="1">
    <location>
        <begin position="237"/>
        <end position="259"/>
    </location>
</feature>
<feature type="transmembrane region" description="Helical" evidence="1">
    <location>
        <begin position="303"/>
        <end position="322"/>
    </location>
</feature>
<dbReference type="OrthoDB" id="5317164at2"/>
<dbReference type="RefSeq" id="WP_109229495.1">
    <property type="nucleotide sequence ID" value="NZ_PYHR01000002.1"/>
</dbReference>
<keyword evidence="3" id="KW-1185">Reference proteome</keyword>